<dbReference type="Pfam" id="PF00620">
    <property type="entry name" value="RhoGAP"/>
    <property type="match status" value="1"/>
</dbReference>
<evidence type="ECO:0000313" key="6">
    <source>
        <dbReference type="Proteomes" id="UP000005226"/>
    </source>
</evidence>
<dbReference type="GO" id="GO:0005737">
    <property type="term" value="C:cytoplasm"/>
    <property type="evidence" value="ECO:0007669"/>
    <property type="project" value="TreeGrafter"/>
</dbReference>
<dbReference type="InterPro" id="IPR001849">
    <property type="entry name" value="PH_domain"/>
</dbReference>
<dbReference type="Gene3D" id="2.30.29.30">
    <property type="entry name" value="Pleckstrin-homology domain (PH domain)/Phosphotyrosine-binding domain (PTB)"/>
    <property type="match status" value="1"/>
</dbReference>
<dbReference type="Gene3D" id="1.10.555.10">
    <property type="entry name" value="Rho GTPase activation protein"/>
    <property type="match status" value="1"/>
</dbReference>
<dbReference type="FunFam" id="1.10.555.10:FF:000003">
    <property type="entry name" value="Putative rho GTPase-activating protein 12"/>
    <property type="match status" value="1"/>
</dbReference>
<evidence type="ECO:0000259" key="4">
    <source>
        <dbReference type="PROSITE" id="PS50238"/>
    </source>
</evidence>
<dbReference type="PANTHER" id="PTHR23176:SF104">
    <property type="entry name" value="RHO GTPASE-ACTIVATING PROTEIN 27"/>
    <property type="match status" value="1"/>
</dbReference>
<dbReference type="PROSITE" id="PS50003">
    <property type="entry name" value="PH_DOMAIN"/>
    <property type="match status" value="1"/>
</dbReference>
<feature type="domain" description="PH" evidence="3">
    <location>
        <begin position="98"/>
        <end position="202"/>
    </location>
</feature>
<keyword evidence="6" id="KW-1185">Reference proteome</keyword>
<evidence type="ECO:0000256" key="2">
    <source>
        <dbReference type="SAM" id="MobiDB-lite"/>
    </source>
</evidence>
<keyword evidence="1" id="KW-0343">GTPase activation</keyword>
<feature type="compositionally biased region" description="Basic and acidic residues" evidence="2">
    <location>
        <begin position="245"/>
        <end position="256"/>
    </location>
</feature>
<reference evidence="5" key="2">
    <citation type="submission" date="2025-08" db="UniProtKB">
        <authorList>
            <consortium name="Ensembl"/>
        </authorList>
    </citation>
    <scope>IDENTIFICATION</scope>
</reference>
<dbReference type="Proteomes" id="UP000005226">
    <property type="component" value="Chromosome 1"/>
</dbReference>
<name>A0A674MFB9_TAKRU</name>
<accession>A0A674MFB9</accession>
<dbReference type="SUPFAM" id="SSF50729">
    <property type="entry name" value="PH domain-like"/>
    <property type="match status" value="1"/>
</dbReference>
<feature type="region of interest" description="Disordered" evidence="2">
    <location>
        <begin position="245"/>
        <end position="275"/>
    </location>
</feature>
<dbReference type="SMART" id="SM00324">
    <property type="entry name" value="RhoGAP"/>
    <property type="match status" value="1"/>
</dbReference>
<reference evidence="5" key="3">
    <citation type="submission" date="2025-09" db="UniProtKB">
        <authorList>
            <consortium name="Ensembl"/>
        </authorList>
    </citation>
    <scope>IDENTIFICATION</scope>
</reference>
<reference evidence="5 6" key="1">
    <citation type="journal article" date="2011" name="Genome Biol. Evol.">
        <title>Integration of the genetic map and genome assembly of fugu facilitates insights into distinct features of genome evolution in teleosts and mammals.</title>
        <authorList>
            <person name="Kai W."/>
            <person name="Kikuchi K."/>
            <person name="Tohari S."/>
            <person name="Chew A.K."/>
            <person name="Tay A."/>
            <person name="Fujiwara A."/>
            <person name="Hosoya S."/>
            <person name="Suetake H."/>
            <person name="Naruse K."/>
            <person name="Brenner S."/>
            <person name="Suzuki Y."/>
            <person name="Venkatesh B."/>
        </authorList>
    </citation>
    <scope>NUCLEOTIDE SEQUENCE [LARGE SCALE GENOMIC DNA]</scope>
</reference>
<dbReference type="InterPro" id="IPR008936">
    <property type="entry name" value="Rho_GTPase_activation_prot"/>
</dbReference>
<proteinExistence type="predicted"/>
<dbReference type="InterPro" id="IPR011993">
    <property type="entry name" value="PH-like_dom_sf"/>
</dbReference>
<dbReference type="PANTHER" id="PTHR23176">
    <property type="entry name" value="RHO/RAC/CDC GTPASE-ACTIVATING PROTEIN"/>
    <property type="match status" value="1"/>
</dbReference>
<feature type="compositionally biased region" description="Polar residues" evidence="2">
    <location>
        <begin position="260"/>
        <end position="271"/>
    </location>
</feature>
<dbReference type="AlphaFoldDB" id="A0A674MFB9"/>
<dbReference type="Ensembl" id="ENSTRUT00000083552.1">
    <property type="protein sequence ID" value="ENSTRUP00000060152.1"/>
    <property type="gene ID" value="ENSTRUG00000005700.3"/>
</dbReference>
<dbReference type="SUPFAM" id="SSF48350">
    <property type="entry name" value="GTPase activation domain, GAP"/>
    <property type="match status" value="1"/>
</dbReference>
<feature type="domain" description="Rho-GAP" evidence="4">
    <location>
        <begin position="290"/>
        <end position="474"/>
    </location>
</feature>
<dbReference type="InterPro" id="IPR050729">
    <property type="entry name" value="Rho-GAP"/>
</dbReference>
<evidence type="ECO:0000259" key="3">
    <source>
        <dbReference type="PROSITE" id="PS50003"/>
    </source>
</evidence>
<dbReference type="InterPro" id="IPR000198">
    <property type="entry name" value="RhoGAP_dom"/>
</dbReference>
<dbReference type="Pfam" id="PF00169">
    <property type="entry name" value="PH"/>
    <property type="match status" value="1"/>
</dbReference>
<dbReference type="SMART" id="SM00233">
    <property type="entry name" value="PH"/>
    <property type="match status" value="1"/>
</dbReference>
<dbReference type="CDD" id="cd13233">
    <property type="entry name" value="PH_ARHGAP9-like"/>
    <property type="match status" value="1"/>
</dbReference>
<evidence type="ECO:0000256" key="1">
    <source>
        <dbReference type="ARBA" id="ARBA00022468"/>
    </source>
</evidence>
<gene>
    <name evidence="5" type="primary">arhgap27</name>
</gene>
<dbReference type="GeneTree" id="ENSGT00950000182860"/>
<dbReference type="GO" id="GO:0005096">
    <property type="term" value="F:GTPase activator activity"/>
    <property type="evidence" value="ECO:0007669"/>
    <property type="project" value="UniProtKB-KW"/>
</dbReference>
<organism evidence="5 6">
    <name type="scientific">Takifugu rubripes</name>
    <name type="common">Japanese pufferfish</name>
    <name type="synonym">Fugu rubripes</name>
    <dbReference type="NCBI Taxonomy" id="31033"/>
    <lineage>
        <taxon>Eukaryota</taxon>
        <taxon>Metazoa</taxon>
        <taxon>Chordata</taxon>
        <taxon>Craniata</taxon>
        <taxon>Vertebrata</taxon>
        <taxon>Euteleostomi</taxon>
        <taxon>Actinopterygii</taxon>
        <taxon>Neopterygii</taxon>
        <taxon>Teleostei</taxon>
        <taxon>Neoteleostei</taxon>
        <taxon>Acanthomorphata</taxon>
        <taxon>Eupercaria</taxon>
        <taxon>Tetraodontiformes</taxon>
        <taxon>Tetradontoidea</taxon>
        <taxon>Tetraodontidae</taxon>
        <taxon>Takifugu</taxon>
    </lineage>
</organism>
<evidence type="ECO:0000313" key="5">
    <source>
        <dbReference type="Ensembl" id="ENSTRUP00000060152.1"/>
    </source>
</evidence>
<sequence>MRGILPGSDPLWHLLSSPCRGSSRRTGGKRQTTAATAPALETLQRQTLIRQRFHILFKRLIVCACVRVCVCVQLSSSTFVHESHINDLKHLHRYQVQNLEKAGILNKTKVSENGKKVRKNWTQTWTVLHGGVLTFHKDPKSTATGASVLDLKGATICWATKDKSSKKNVLELKTKNAVEFLIQYDTESIIVDWHRQKIKMEALLENIDMMMTGVFIGALQEYQDHPSDEEDGDLYDKIGCTDAARDDRFGSGPDKRRSNRPSVTHSSSSAGDTDPKRVRTKLMKFLMKRPTLQCVWLPFGHTVCTREDHGPTFCGEMHQSSLDIDGLYRVSGNLAVIQKLRYKADHEELDLEDGQWEDVHVITGALKLFFRELPEPLFPFGHFNKFVAAISKHISKPLVKSLPSANHDTMKLLFGHLRRVIQYGDDNRMTVQNVAIVFGPTLLRPEMESQNIAMHMVFQNQIVEFILNEYDRLFYSS</sequence>
<protein>
    <submittedName>
        <fullName evidence="5">Rho GTPase activating protein 27</fullName>
    </submittedName>
</protein>
<dbReference type="PROSITE" id="PS50238">
    <property type="entry name" value="RHOGAP"/>
    <property type="match status" value="1"/>
</dbReference>
<dbReference type="GO" id="GO:0007165">
    <property type="term" value="P:signal transduction"/>
    <property type="evidence" value="ECO:0007669"/>
    <property type="project" value="InterPro"/>
</dbReference>